<evidence type="ECO:0008006" key="3">
    <source>
        <dbReference type="Google" id="ProtNLM"/>
    </source>
</evidence>
<dbReference type="EMBL" id="MCOG01000607">
    <property type="protein sequence ID" value="ORX96950.1"/>
    <property type="molecule type" value="Genomic_DNA"/>
</dbReference>
<protein>
    <recommendedName>
        <fullName evidence="3">Scaffoldin</fullName>
    </recommendedName>
</protein>
<dbReference type="AlphaFoldDB" id="A0A1Y1YFZ4"/>
<keyword evidence="2" id="KW-1185">Reference proteome</keyword>
<comment type="caution">
    <text evidence="1">The sequence shown here is derived from an EMBL/GenBank/DDBJ whole genome shotgun (WGS) entry which is preliminary data.</text>
</comment>
<sequence>MYIRYGCEYYNNDKADDNTEHYVHGEAEGIKNAVIECNMEEITVNGEEEKKYKASCRLIEDPLSKNVYISTYNQKQIIICSNTEYPENKINSLIKCSYNDKCVTVEEYDEFENENQVFLNSNFGKADDENQLIKLCKEKLIEYTDEKTEYTFVNAGKENEGGIIKCYKTINEGKCTVSELGKEETFIDDNTGQLIVCDENGCKPKSTGASTDIIDGEKICKKVVPIPTIDDGVFIDSSNPNQIIYCDGNKCYSKPSTADDDKPQYFINGDSDSDLIECRKNGEKITCKAINGNDATTISGGFVDSDENPQYFVNTGNKNSNKMKDALIVCVKSVCELQDGSINDVYVNSDEETKNDKPLIKCEKLGCSIGSSGATKGNNEIYINAGKDEGTSSDNTSSKKGIIECSIDSSNKK</sequence>
<evidence type="ECO:0000313" key="1">
    <source>
        <dbReference type="EMBL" id="ORX96950.1"/>
    </source>
</evidence>
<dbReference type="Proteomes" id="UP000193920">
    <property type="component" value="Unassembled WGS sequence"/>
</dbReference>
<dbReference type="STRING" id="1754190.A0A1Y1YFZ4"/>
<reference evidence="1 2" key="1">
    <citation type="submission" date="2016-08" db="EMBL/GenBank/DDBJ databases">
        <title>A Parts List for Fungal Cellulosomes Revealed by Comparative Genomics.</title>
        <authorList>
            <consortium name="DOE Joint Genome Institute"/>
            <person name="Haitjema C.H."/>
            <person name="Gilmore S.P."/>
            <person name="Henske J.K."/>
            <person name="Solomon K.V."/>
            <person name="De Groot R."/>
            <person name="Kuo A."/>
            <person name="Mondo S.J."/>
            <person name="Salamov A.A."/>
            <person name="Labutti K."/>
            <person name="Zhao Z."/>
            <person name="Chiniquy J."/>
            <person name="Barry K."/>
            <person name="Brewer H.M."/>
            <person name="Purvine S.O."/>
            <person name="Wright A.T."/>
            <person name="Boxma B."/>
            <person name="Van Alen T."/>
            <person name="Hackstein J.H."/>
            <person name="Baker S.E."/>
            <person name="Grigoriev I.V."/>
            <person name="O'Malley M.A."/>
        </authorList>
    </citation>
    <scope>NUCLEOTIDE SEQUENCE [LARGE SCALE GENOMIC DNA]</scope>
    <source>
        <strain evidence="1 2">G1</strain>
    </source>
</reference>
<evidence type="ECO:0000313" key="2">
    <source>
        <dbReference type="Proteomes" id="UP000193920"/>
    </source>
</evidence>
<proteinExistence type="predicted"/>
<gene>
    <name evidence="1" type="ORF">LY90DRAFT_520153</name>
</gene>
<name>A0A1Y1YFZ4_9FUNG</name>
<organism evidence="1 2">
    <name type="scientific">Neocallimastix californiae</name>
    <dbReference type="NCBI Taxonomy" id="1754190"/>
    <lineage>
        <taxon>Eukaryota</taxon>
        <taxon>Fungi</taxon>
        <taxon>Fungi incertae sedis</taxon>
        <taxon>Chytridiomycota</taxon>
        <taxon>Chytridiomycota incertae sedis</taxon>
        <taxon>Neocallimastigomycetes</taxon>
        <taxon>Neocallimastigales</taxon>
        <taxon>Neocallimastigaceae</taxon>
        <taxon>Neocallimastix</taxon>
    </lineage>
</organism>
<accession>A0A1Y1YFZ4</accession>